<comment type="caution">
    <text evidence="1">The sequence shown here is derived from an EMBL/GenBank/DDBJ whole genome shotgun (WGS) entry which is preliminary data.</text>
</comment>
<gene>
    <name evidence="1" type="ORF">DPMN_125115</name>
</gene>
<dbReference type="Proteomes" id="UP000828390">
    <property type="component" value="Unassembled WGS sequence"/>
</dbReference>
<dbReference type="AlphaFoldDB" id="A0A9D4GXL3"/>
<protein>
    <submittedName>
        <fullName evidence="1">Uncharacterized protein</fullName>
    </submittedName>
</protein>
<evidence type="ECO:0000313" key="2">
    <source>
        <dbReference type="Proteomes" id="UP000828390"/>
    </source>
</evidence>
<name>A0A9D4GXL3_DREPO</name>
<reference evidence="1" key="2">
    <citation type="submission" date="2020-11" db="EMBL/GenBank/DDBJ databases">
        <authorList>
            <person name="McCartney M.A."/>
            <person name="Auch B."/>
            <person name="Kono T."/>
            <person name="Mallez S."/>
            <person name="Becker A."/>
            <person name="Gohl D.M."/>
            <person name="Silverstein K.A.T."/>
            <person name="Koren S."/>
            <person name="Bechman K.B."/>
            <person name="Herman A."/>
            <person name="Abrahante J.E."/>
            <person name="Garbe J."/>
        </authorList>
    </citation>
    <scope>NUCLEOTIDE SEQUENCE</scope>
    <source>
        <strain evidence="1">Duluth1</strain>
        <tissue evidence="1">Whole animal</tissue>
    </source>
</reference>
<sequence>MTFILQVTKEDCREALQNTSWDIHKAIKLIKLKQLLSIKLGDVNRCKDSNLLMVPSRSSSIGSENKYPVTKH</sequence>
<organism evidence="1 2">
    <name type="scientific">Dreissena polymorpha</name>
    <name type="common">Zebra mussel</name>
    <name type="synonym">Mytilus polymorpha</name>
    <dbReference type="NCBI Taxonomy" id="45954"/>
    <lineage>
        <taxon>Eukaryota</taxon>
        <taxon>Metazoa</taxon>
        <taxon>Spiralia</taxon>
        <taxon>Lophotrochozoa</taxon>
        <taxon>Mollusca</taxon>
        <taxon>Bivalvia</taxon>
        <taxon>Autobranchia</taxon>
        <taxon>Heteroconchia</taxon>
        <taxon>Euheterodonta</taxon>
        <taxon>Imparidentia</taxon>
        <taxon>Neoheterodontei</taxon>
        <taxon>Myida</taxon>
        <taxon>Dreissenoidea</taxon>
        <taxon>Dreissenidae</taxon>
        <taxon>Dreissena</taxon>
    </lineage>
</organism>
<proteinExistence type="predicted"/>
<keyword evidence="2" id="KW-1185">Reference proteome</keyword>
<reference evidence="1" key="1">
    <citation type="journal article" date="2019" name="bioRxiv">
        <title>The Genome of the Zebra Mussel, Dreissena polymorpha: A Resource for Invasive Species Research.</title>
        <authorList>
            <person name="McCartney M.A."/>
            <person name="Auch B."/>
            <person name="Kono T."/>
            <person name="Mallez S."/>
            <person name="Zhang Y."/>
            <person name="Obille A."/>
            <person name="Becker A."/>
            <person name="Abrahante J.E."/>
            <person name="Garbe J."/>
            <person name="Badalamenti J.P."/>
            <person name="Herman A."/>
            <person name="Mangelson H."/>
            <person name="Liachko I."/>
            <person name="Sullivan S."/>
            <person name="Sone E.D."/>
            <person name="Koren S."/>
            <person name="Silverstein K.A.T."/>
            <person name="Beckman K.B."/>
            <person name="Gohl D.M."/>
        </authorList>
    </citation>
    <scope>NUCLEOTIDE SEQUENCE</scope>
    <source>
        <strain evidence="1">Duluth1</strain>
        <tissue evidence="1">Whole animal</tissue>
    </source>
</reference>
<dbReference type="EMBL" id="JAIWYP010000005">
    <property type="protein sequence ID" value="KAH3823316.1"/>
    <property type="molecule type" value="Genomic_DNA"/>
</dbReference>
<accession>A0A9D4GXL3</accession>
<evidence type="ECO:0000313" key="1">
    <source>
        <dbReference type="EMBL" id="KAH3823316.1"/>
    </source>
</evidence>